<evidence type="ECO:0000256" key="1">
    <source>
        <dbReference type="ARBA" id="ARBA00004141"/>
    </source>
</evidence>
<dbReference type="Pfam" id="PF01061">
    <property type="entry name" value="ABC2_membrane"/>
    <property type="match status" value="1"/>
</dbReference>
<dbReference type="PANTHER" id="PTHR43027:SF2">
    <property type="entry name" value="TRANSPORT PERMEASE PROTEIN"/>
    <property type="match status" value="1"/>
</dbReference>
<evidence type="ECO:0000256" key="2">
    <source>
        <dbReference type="ARBA" id="ARBA00022692"/>
    </source>
</evidence>
<keyword evidence="6" id="KW-1003">Cell membrane</keyword>
<feature type="domain" description="ABC transmembrane type-2" evidence="7">
    <location>
        <begin position="20"/>
        <end position="246"/>
    </location>
</feature>
<feature type="transmembrane region" description="Helical" evidence="6">
    <location>
        <begin position="59"/>
        <end position="80"/>
    </location>
</feature>
<keyword evidence="3 6" id="KW-1133">Transmembrane helix</keyword>
<feature type="transmembrane region" description="Helical" evidence="6">
    <location>
        <begin position="222"/>
        <end position="243"/>
    </location>
</feature>
<comment type="subcellular location">
    <subcellularLocation>
        <location evidence="6">Cell membrane</location>
        <topology evidence="6">Multi-pass membrane protein</topology>
    </subcellularLocation>
    <subcellularLocation>
        <location evidence="1">Membrane</location>
        <topology evidence="1">Multi-pass membrane protein</topology>
    </subcellularLocation>
</comment>
<evidence type="ECO:0000256" key="6">
    <source>
        <dbReference type="RuleBase" id="RU361157"/>
    </source>
</evidence>
<feature type="transmembrane region" description="Helical" evidence="6">
    <location>
        <begin position="101"/>
        <end position="124"/>
    </location>
</feature>
<keyword evidence="4 6" id="KW-0472">Membrane</keyword>
<evidence type="ECO:0000313" key="9">
    <source>
        <dbReference type="Proteomes" id="UP001500368"/>
    </source>
</evidence>
<dbReference type="InterPro" id="IPR052902">
    <property type="entry name" value="ABC-2_transporter"/>
</dbReference>
<organism evidence="8 9">
    <name type="scientific">Nesterenkonia rhizosphaerae</name>
    <dbReference type="NCBI Taxonomy" id="1348272"/>
    <lineage>
        <taxon>Bacteria</taxon>
        <taxon>Bacillati</taxon>
        <taxon>Actinomycetota</taxon>
        <taxon>Actinomycetes</taxon>
        <taxon>Micrococcales</taxon>
        <taxon>Micrococcaceae</taxon>
        <taxon>Nesterenkonia</taxon>
    </lineage>
</organism>
<reference evidence="9" key="1">
    <citation type="journal article" date="2019" name="Int. J. Syst. Evol. Microbiol.">
        <title>The Global Catalogue of Microorganisms (GCM) 10K type strain sequencing project: providing services to taxonomists for standard genome sequencing and annotation.</title>
        <authorList>
            <consortium name="The Broad Institute Genomics Platform"/>
            <consortium name="The Broad Institute Genome Sequencing Center for Infectious Disease"/>
            <person name="Wu L."/>
            <person name="Ma J."/>
        </authorList>
    </citation>
    <scope>NUCLEOTIDE SEQUENCE [LARGE SCALE GENOMIC DNA]</scope>
    <source>
        <strain evidence="9">JCM 19129</strain>
    </source>
</reference>
<feature type="transmembrane region" description="Helical" evidence="6">
    <location>
        <begin position="21"/>
        <end position="39"/>
    </location>
</feature>
<dbReference type="PIRSF" id="PIRSF006648">
    <property type="entry name" value="DrrB"/>
    <property type="match status" value="1"/>
</dbReference>
<sequence>MKPLIRLTLTETKLFLREPMAWMFILGFPPVLMIIFGLIPPFREPQEEFGGARIIDLYAPIMVAIAITVFALSSFPQYFVTYREKGVLRRLRVTPVKPSTMLSAQLLMSLVFALVVSLVILGIARFAFEVALPQNVPGYATAFLLCSTAMFAVGLLVASLMPTGTATGAIGTILLFPMMFFAGLWIPRDAMNDVLRTVSDFTPLGAGVQSLQDATAGDWPQLLHLLVMLAWTVAAGALAVRYFRWE</sequence>
<evidence type="ECO:0000313" key="8">
    <source>
        <dbReference type="EMBL" id="GAA4914024.1"/>
    </source>
</evidence>
<feature type="transmembrane region" description="Helical" evidence="6">
    <location>
        <begin position="136"/>
        <end position="158"/>
    </location>
</feature>
<accession>A0ABP9FSJ1</accession>
<evidence type="ECO:0000256" key="4">
    <source>
        <dbReference type="ARBA" id="ARBA00023136"/>
    </source>
</evidence>
<keyword evidence="9" id="KW-1185">Reference proteome</keyword>
<dbReference type="InterPro" id="IPR013525">
    <property type="entry name" value="ABC2_TM"/>
</dbReference>
<comment type="caution">
    <text evidence="8">The sequence shown here is derived from an EMBL/GenBank/DDBJ whole genome shotgun (WGS) entry which is preliminary data.</text>
</comment>
<keyword evidence="6" id="KW-0813">Transport</keyword>
<name>A0ABP9FSJ1_9MICC</name>
<dbReference type="InterPro" id="IPR047817">
    <property type="entry name" value="ABC2_TM_bact-type"/>
</dbReference>
<dbReference type="PROSITE" id="PS51012">
    <property type="entry name" value="ABC_TM2"/>
    <property type="match status" value="1"/>
</dbReference>
<dbReference type="RefSeq" id="WP_345476610.1">
    <property type="nucleotide sequence ID" value="NZ_BAABLW010000002.1"/>
</dbReference>
<protein>
    <recommendedName>
        <fullName evidence="6">Transport permease protein</fullName>
    </recommendedName>
</protein>
<keyword evidence="5" id="KW-0046">Antibiotic resistance</keyword>
<evidence type="ECO:0000259" key="7">
    <source>
        <dbReference type="PROSITE" id="PS51012"/>
    </source>
</evidence>
<dbReference type="EMBL" id="BAABLW010000002">
    <property type="protein sequence ID" value="GAA4914024.1"/>
    <property type="molecule type" value="Genomic_DNA"/>
</dbReference>
<evidence type="ECO:0000256" key="3">
    <source>
        <dbReference type="ARBA" id="ARBA00022989"/>
    </source>
</evidence>
<feature type="transmembrane region" description="Helical" evidence="6">
    <location>
        <begin position="165"/>
        <end position="186"/>
    </location>
</feature>
<dbReference type="InterPro" id="IPR000412">
    <property type="entry name" value="ABC_2_transport"/>
</dbReference>
<keyword evidence="2 6" id="KW-0812">Transmembrane</keyword>
<gene>
    <name evidence="8" type="ORF">GCM10025790_06170</name>
</gene>
<evidence type="ECO:0000256" key="5">
    <source>
        <dbReference type="ARBA" id="ARBA00023251"/>
    </source>
</evidence>
<dbReference type="PANTHER" id="PTHR43027">
    <property type="entry name" value="DOXORUBICIN RESISTANCE ABC TRANSPORTER PERMEASE PROTEIN DRRC-RELATED"/>
    <property type="match status" value="1"/>
</dbReference>
<proteinExistence type="inferred from homology"/>
<dbReference type="Proteomes" id="UP001500368">
    <property type="component" value="Unassembled WGS sequence"/>
</dbReference>
<comment type="similarity">
    <text evidence="6">Belongs to the ABC-2 integral membrane protein family.</text>
</comment>